<proteinExistence type="predicted"/>
<reference evidence="1" key="2">
    <citation type="submission" date="2021-04" db="EMBL/GenBank/DDBJ databases">
        <authorList>
            <person name="Gilroy R."/>
        </authorList>
    </citation>
    <scope>NUCLEOTIDE SEQUENCE</scope>
    <source>
        <strain evidence="1">ChiSxjej1B13-11774</strain>
    </source>
</reference>
<gene>
    <name evidence="1" type="ORF">H9811_07815</name>
</gene>
<organism evidence="1 2">
    <name type="scientific">Candidatus Gemmiger excrementigallinarum</name>
    <dbReference type="NCBI Taxonomy" id="2838609"/>
    <lineage>
        <taxon>Bacteria</taxon>
        <taxon>Bacillati</taxon>
        <taxon>Bacillota</taxon>
        <taxon>Clostridia</taxon>
        <taxon>Eubacteriales</taxon>
        <taxon>Gemmiger</taxon>
    </lineage>
</organism>
<dbReference type="Proteomes" id="UP000824048">
    <property type="component" value="Unassembled WGS sequence"/>
</dbReference>
<comment type="caution">
    <text evidence="1">The sequence shown here is derived from an EMBL/GenBank/DDBJ whole genome shotgun (WGS) entry which is preliminary data.</text>
</comment>
<evidence type="ECO:0000313" key="2">
    <source>
        <dbReference type="Proteomes" id="UP000824048"/>
    </source>
</evidence>
<sequence>MDFIPGGETAYTAVSMFDDKNIWINAACDLVELQTAREFKHCAVLGLLYHEIGHLLFTDFPTYNTWKYQMQAGVWFPEAPDGAKTVNGVNLTAKMKDPTFLSILVNCACHFQNAIEDSFMRPQSE</sequence>
<dbReference type="EMBL" id="DXBP01000049">
    <property type="protein sequence ID" value="HIZ42453.1"/>
    <property type="molecule type" value="Genomic_DNA"/>
</dbReference>
<protein>
    <submittedName>
        <fullName evidence="1">Uncharacterized protein</fullName>
    </submittedName>
</protein>
<evidence type="ECO:0000313" key="1">
    <source>
        <dbReference type="EMBL" id="HIZ42453.1"/>
    </source>
</evidence>
<reference evidence="1" key="1">
    <citation type="journal article" date="2021" name="PeerJ">
        <title>Extensive microbial diversity within the chicken gut microbiome revealed by metagenomics and culture.</title>
        <authorList>
            <person name="Gilroy R."/>
            <person name="Ravi A."/>
            <person name="Getino M."/>
            <person name="Pursley I."/>
            <person name="Horton D.L."/>
            <person name="Alikhan N.F."/>
            <person name="Baker D."/>
            <person name="Gharbi K."/>
            <person name="Hall N."/>
            <person name="Watson M."/>
            <person name="Adriaenssens E.M."/>
            <person name="Foster-Nyarko E."/>
            <person name="Jarju S."/>
            <person name="Secka A."/>
            <person name="Antonio M."/>
            <person name="Oren A."/>
            <person name="Chaudhuri R.R."/>
            <person name="La Ragione R."/>
            <person name="Hildebrand F."/>
            <person name="Pallen M.J."/>
        </authorList>
    </citation>
    <scope>NUCLEOTIDE SEQUENCE</scope>
    <source>
        <strain evidence="1">ChiSxjej1B13-11774</strain>
    </source>
</reference>
<dbReference type="AlphaFoldDB" id="A0A9D2ERQ3"/>
<accession>A0A9D2ERQ3</accession>
<name>A0A9D2ERQ3_9FIRM</name>